<reference evidence="1 2" key="1">
    <citation type="journal article" date="2012" name="J. Bacteriol.">
        <title>Draft Genome Sequence of an Ammonia-Oxidizing Archaeon, "Candidatus Nitrosopumilus koreensis" AR1, from Marine Sediment.</title>
        <authorList>
            <person name="Park S.J."/>
            <person name="Kim J.G."/>
            <person name="Jung M.Y."/>
            <person name="Kim S.J."/>
            <person name="Cha I.T."/>
            <person name="Kwon K."/>
            <person name="Lee J.H."/>
            <person name="Rhee S.K."/>
        </authorList>
    </citation>
    <scope>NUCLEOTIDE SEQUENCE [LARGE SCALE GENOMIC DNA]</scope>
    <source>
        <strain evidence="1 2">AR1</strain>
    </source>
</reference>
<dbReference type="HOGENOM" id="CLU_159077_0_0_2"/>
<dbReference type="AlphaFoldDB" id="K0B3F6"/>
<accession>K0B3F6</accession>
<keyword evidence="2" id="KW-1185">Reference proteome</keyword>
<organism evidence="1 2">
    <name type="scientific">Candidatus Nitrosopumilus koreensis AR1</name>
    <dbReference type="NCBI Taxonomy" id="1229908"/>
    <lineage>
        <taxon>Archaea</taxon>
        <taxon>Nitrososphaerota</taxon>
        <taxon>Nitrososphaeria</taxon>
        <taxon>Nitrosopumilales</taxon>
        <taxon>Nitrosopumilaceae</taxon>
        <taxon>Nitrosopumilus</taxon>
    </lineage>
</organism>
<dbReference type="KEGG" id="nkr:NKOR_03645"/>
<name>K0B3F6_9ARCH</name>
<gene>
    <name evidence="1" type="ORF">NKOR_03645</name>
</gene>
<evidence type="ECO:0000313" key="1">
    <source>
        <dbReference type="EMBL" id="AFS80623.1"/>
    </source>
</evidence>
<dbReference type="PATRIC" id="fig|1229908.8.peg.781"/>
<evidence type="ECO:0008006" key="3">
    <source>
        <dbReference type="Google" id="ProtNLM"/>
    </source>
</evidence>
<dbReference type="STRING" id="1229908.NKOR_03645"/>
<dbReference type="InterPro" id="IPR023393">
    <property type="entry name" value="START-like_dom_sf"/>
</dbReference>
<dbReference type="EMBL" id="CP003842">
    <property type="protein sequence ID" value="AFS80623.1"/>
    <property type="molecule type" value="Genomic_DNA"/>
</dbReference>
<evidence type="ECO:0000313" key="2">
    <source>
        <dbReference type="Proteomes" id="UP000006101"/>
    </source>
</evidence>
<proteinExistence type="predicted"/>
<dbReference type="RefSeq" id="WP_014963011.1">
    <property type="nucleotide sequence ID" value="NC_018655.1"/>
</dbReference>
<dbReference type="GeneID" id="13726173"/>
<protein>
    <recommendedName>
        <fullName evidence="3">Activator of Hsp90 ATPase 1 family protein</fullName>
    </recommendedName>
</protein>
<dbReference type="SUPFAM" id="SSF55961">
    <property type="entry name" value="Bet v1-like"/>
    <property type="match status" value="1"/>
</dbReference>
<dbReference type="Proteomes" id="UP000006101">
    <property type="component" value="Chromosome"/>
</dbReference>
<sequence length="130" mass="14870">MESEDVSRSRTLSITVKKKTGDAFDTILQIPPKMMPDAKINDNGWWSFTGPRGQSKLKFSENKSLGILDHKFVDKEAVWDVPMRIVSSGDFSEILITLNKPDELTDEQFNQRVDEVGEMFDRMKQIIESS</sequence>
<dbReference type="Gene3D" id="3.30.530.20">
    <property type="match status" value="1"/>
</dbReference>